<dbReference type="GO" id="GO:0002939">
    <property type="term" value="P:tRNA N1-guanine methylation"/>
    <property type="evidence" value="ECO:0007669"/>
    <property type="project" value="TreeGrafter"/>
</dbReference>
<dbReference type="GO" id="GO:0000049">
    <property type="term" value="F:tRNA binding"/>
    <property type="evidence" value="ECO:0007669"/>
    <property type="project" value="TreeGrafter"/>
</dbReference>
<evidence type="ECO:0000313" key="10">
    <source>
        <dbReference type="Proteomes" id="UP001378592"/>
    </source>
</evidence>
<dbReference type="GO" id="GO:0052905">
    <property type="term" value="F:tRNA (guanosine(9)-N1)-methyltransferase activity"/>
    <property type="evidence" value="ECO:0007669"/>
    <property type="project" value="UniProtKB-EC"/>
</dbReference>
<organism evidence="9 10">
    <name type="scientific">Gryllus longicercus</name>
    <dbReference type="NCBI Taxonomy" id="2509291"/>
    <lineage>
        <taxon>Eukaryota</taxon>
        <taxon>Metazoa</taxon>
        <taxon>Ecdysozoa</taxon>
        <taxon>Arthropoda</taxon>
        <taxon>Hexapoda</taxon>
        <taxon>Insecta</taxon>
        <taxon>Pterygota</taxon>
        <taxon>Neoptera</taxon>
        <taxon>Polyneoptera</taxon>
        <taxon>Orthoptera</taxon>
        <taxon>Ensifera</taxon>
        <taxon>Gryllidea</taxon>
        <taxon>Grylloidea</taxon>
        <taxon>Gryllidae</taxon>
        <taxon>Gryllinae</taxon>
        <taxon>Gryllus</taxon>
    </lineage>
</organism>
<feature type="compositionally biased region" description="Acidic residues" evidence="6">
    <location>
        <begin position="1"/>
        <end position="13"/>
    </location>
</feature>
<comment type="caution">
    <text evidence="9">The sequence shown here is derived from an EMBL/GenBank/DDBJ whole genome shotgun (WGS) entry which is preliminary data.</text>
</comment>
<dbReference type="Gene3D" id="3.40.1280.30">
    <property type="match status" value="1"/>
</dbReference>
<evidence type="ECO:0000313" key="9">
    <source>
        <dbReference type="EMBL" id="KAK7793207.1"/>
    </source>
</evidence>
<evidence type="ECO:0000256" key="2">
    <source>
        <dbReference type="ARBA" id="ARBA00022603"/>
    </source>
</evidence>
<name>A0AAN9YXH8_9ORTH</name>
<proteinExistence type="predicted"/>
<evidence type="ECO:0000256" key="3">
    <source>
        <dbReference type="ARBA" id="ARBA00022679"/>
    </source>
</evidence>
<evidence type="ECO:0000256" key="6">
    <source>
        <dbReference type="SAM" id="MobiDB-lite"/>
    </source>
</evidence>
<dbReference type="InterPro" id="IPR007356">
    <property type="entry name" value="tRNA_m1G_MeTrfase_euk"/>
</dbReference>
<sequence length="343" mass="39074">MSNEEIPDAELDGESGAKRIKVDEEAPGNVKCEVVGIPDESSQKISKRQMKKMQKREKWLQRKPEKRAKEKAKLKEKKLHAKLNNINLGPTVRELKNNTMEKSNCKIHVVIDLSFDDYMNSKGLSKCVKQILRCYSLNRRAKNPMQLHVTSFSGKSKEEMSKNTGYENWDLFFHEEDYLKVFKKEDITYLSSESENVITYLEDKVYVIGGLVDHNSQKGLCHRIAQDSNIHHGQLPIGEFLEMKTRKVLTIDHVFEILLGVSEGKTWKDAFLAVLPSRKGAVQKEDNSLQEDEGDVMQEEVNSVQEYGNSIQKDLEGAGQKGCAGILESVQEDIDDNKNKIDV</sequence>
<dbReference type="AlphaFoldDB" id="A0AAN9YXH8"/>
<keyword evidence="4" id="KW-0949">S-adenosyl-L-methionine</keyword>
<dbReference type="GO" id="GO:0005654">
    <property type="term" value="C:nucleoplasm"/>
    <property type="evidence" value="ECO:0007669"/>
    <property type="project" value="TreeGrafter"/>
</dbReference>
<comment type="catalytic activity">
    <reaction evidence="5">
        <text>guanosine(9) in tRNA + S-adenosyl-L-methionine = N(1)-methylguanosine(9) in tRNA + S-adenosyl-L-homocysteine + H(+)</text>
        <dbReference type="Rhea" id="RHEA:43156"/>
        <dbReference type="Rhea" id="RHEA-COMP:10367"/>
        <dbReference type="Rhea" id="RHEA-COMP:10368"/>
        <dbReference type="ChEBI" id="CHEBI:15378"/>
        <dbReference type="ChEBI" id="CHEBI:57856"/>
        <dbReference type="ChEBI" id="CHEBI:59789"/>
        <dbReference type="ChEBI" id="CHEBI:73542"/>
        <dbReference type="ChEBI" id="CHEBI:74269"/>
        <dbReference type="EC" id="2.1.1.221"/>
    </reaction>
</comment>
<dbReference type="CDD" id="cd18101">
    <property type="entry name" value="Trm10euk_A"/>
    <property type="match status" value="1"/>
</dbReference>
<dbReference type="EMBL" id="JAZDUA010001125">
    <property type="protein sequence ID" value="KAK7788427.1"/>
    <property type="molecule type" value="Genomic_DNA"/>
</dbReference>
<keyword evidence="2" id="KW-0489">Methyltransferase</keyword>
<dbReference type="FunFam" id="3.40.1280.30:FF:000001">
    <property type="entry name" value="tRNA methyltransferase 10 homolog A"/>
    <property type="match status" value="1"/>
</dbReference>
<dbReference type="PANTHER" id="PTHR13563:SF13">
    <property type="entry name" value="TRNA METHYLTRANSFERASE 10 HOMOLOG A"/>
    <property type="match status" value="1"/>
</dbReference>
<keyword evidence="3" id="KW-0808">Transferase</keyword>
<protein>
    <recommendedName>
        <fullName evidence="1">tRNA (guanine(9)-N(1))-methyltransferase</fullName>
        <ecNumber evidence="1">2.1.1.221</ecNumber>
    </recommendedName>
</protein>
<evidence type="ECO:0000256" key="1">
    <source>
        <dbReference type="ARBA" id="ARBA00012797"/>
    </source>
</evidence>
<evidence type="ECO:0000259" key="7">
    <source>
        <dbReference type="PROSITE" id="PS51675"/>
    </source>
</evidence>
<accession>A0AAN9YXH8</accession>
<dbReference type="EC" id="2.1.1.221" evidence="1"/>
<keyword evidence="10" id="KW-1185">Reference proteome</keyword>
<dbReference type="EMBL" id="JAZDUA010000398">
    <property type="protein sequence ID" value="KAK7793207.1"/>
    <property type="molecule type" value="Genomic_DNA"/>
</dbReference>
<dbReference type="InterPro" id="IPR038459">
    <property type="entry name" value="MT_TRM10-typ_sf"/>
</dbReference>
<evidence type="ECO:0000256" key="5">
    <source>
        <dbReference type="ARBA" id="ARBA00048434"/>
    </source>
</evidence>
<evidence type="ECO:0000313" key="8">
    <source>
        <dbReference type="EMBL" id="KAK7788427.1"/>
    </source>
</evidence>
<gene>
    <name evidence="8" type="ORF">R5R35_012506</name>
    <name evidence="9" type="ORF">R5R35_012847</name>
</gene>
<dbReference type="InterPro" id="IPR028564">
    <property type="entry name" value="MT_TRM10-typ"/>
</dbReference>
<dbReference type="PANTHER" id="PTHR13563">
    <property type="entry name" value="TRNA (GUANINE-9-) METHYLTRANSFERASE"/>
    <property type="match status" value="1"/>
</dbReference>
<feature type="domain" description="SAM-dependent MTase TRM10-type" evidence="7">
    <location>
        <begin position="91"/>
        <end position="282"/>
    </location>
</feature>
<reference evidence="9 10" key="1">
    <citation type="submission" date="2024-03" db="EMBL/GenBank/DDBJ databases">
        <title>The genome assembly and annotation of the cricket Gryllus longicercus Weissman &amp; Gray.</title>
        <authorList>
            <person name="Szrajer S."/>
            <person name="Gray D."/>
            <person name="Ylla G."/>
        </authorList>
    </citation>
    <scope>NUCLEOTIDE SEQUENCE [LARGE SCALE GENOMIC DNA]</scope>
    <source>
        <strain evidence="9">DAG 2021-001</strain>
        <tissue evidence="9">Whole body minus gut</tissue>
    </source>
</reference>
<dbReference type="PROSITE" id="PS51675">
    <property type="entry name" value="SAM_MT_TRM10"/>
    <property type="match status" value="1"/>
</dbReference>
<evidence type="ECO:0000256" key="4">
    <source>
        <dbReference type="ARBA" id="ARBA00022691"/>
    </source>
</evidence>
<dbReference type="Proteomes" id="UP001378592">
    <property type="component" value="Unassembled WGS sequence"/>
</dbReference>
<feature type="region of interest" description="Disordered" evidence="6">
    <location>
        <begin position="1"/>
        <end position="23"/>
    </location>
</feature>